<name>A0A9D1DBN5_9FIRM</name>
<dbReference type="SUPFAM" id="SSF53383">
    <property type="entry name" value="PLP-dependent transferases"/>
    <property type="match status" value="1"/>
</dbReference>
<dbReference type="PANTHER" id="PTHR46658:SF1">
    <property type="entry name" value="CYS OR MET METABOLISM PYRIDOXAL-PHOSPHATE-DEPENDENT ENZYME"/>
    <property type="match status" value="1"/>
</dbReference>
<comment type="caution">
    <text evidence="1">The sequence shown here is derived from an EMBL/GenBank/DDBJ whole genome shotgun (WGS) entry which is preliminary data.</text>
</comment>
<organism evidence="1 2">
    <name type="scientific">Candidatus Coproplasma stercoripullorum</name>
    <dbReference type="NCBI Taxonomy" id="2840751"/>
    <lineage>
        <taxon>Bacteria</taxon>
        <taxon>Bacillati</taxon>
        <taxon>Bacillota</taxon>
        <taxon>Clostridia</taxon>
        <taxon>Eubacteriales</taxon>
        <taxon>Candidatus Coproplasma</taxon>
    </lineage>
</organism>
<accession>A0A9D1DBN5</accession>
<dbReference type="PANTHER" id="PTHR46658">
    <property type="entry name" value="CYS OR MET METABOLISM PYRIDOXAL-PHOSPHATE-DEPENDENT ENZYME"/>
    <property type="match status" value="1"/>
</dbReference>
<dbReference type="Gene3D" id="3.40.640.10">
    <property type="entry name" value="Type I PLP-dependent aspartate aminotransferase-like (Major domain)"/>
    <property type="match status" value="1"/>
</dbReference>
<proteinExistence type="predicted"/>
<dbReference type="AlphaFoldDB" id="A0A9D1DBN5"/>
<evidence type="ECO:0000313" key="2">
    <source>
        <dbReference type="Proteomes" id="UP000824179"/>
    </source>
</evidence>
<dbReference type="EMBL" id="DVHB01000121">
    <property type="protein sequence ID" value="HIR40081.1"/>
    <property type="molecule type" value="Genomic_DNA"/>
</dbReference>
<reference evidence="1" key="2">
    <citation type="journal article" date="2021" name="PeerJ">
        <title>Extensive microbial diversity within the chicken gut microbiome revealed by metagenomics and culture.</title>
        <authorList>
            <person name="Gilroy R."/>
            <person name="Ravi A."/>
            <person name="Getino M."/>
            <person name="Pursley I."/>
            <person name="Horton D.L."/>
            <person name="Alikhan N.F."/>
            <person name="Baker D."/>
            <person name="Gharbi K."/>
            <person name="Hall N."/>
            <person name="Watson M."/>
            <person name="Adriaenssens E.M."/>
            <person name="Foster-Nyarko E."/>
            <person name="Jarju S."/>
            <person name="Secka A."/>
            <person name="Antonio M."/>
            <person name="Oren A."/>
            <person name="Chaudhuri R.R."/>
            <person name="La Ragione R."/>
            <person name="Hildebrand F."/>
            <person name="Pallen M.J."/>
        </authorList>
    </citation>
    <scope>NUCLEOTIDE SEQUENCE</scope>
    <source>
        <strain evidence="1">ChiW25-3613</strain>
    </source>
</reference>
<dbReference type="Proteomes" id="UP000824179">
    <property type="component" value="Unassembled WGS sequence"/>
</dbReference>
<protein>
    <submittedName>
        <fullName evidence="1">Methionine gamma-lyase family protein</fullName>
    </submittedName>
</protein>
<dbReference type="InterPro" id="IPR015421">
    <property type="entry name" value="PyrdxlP-dep_Trfase_major"/>
</dbReference>
<dbReference type="Pfam" id="PF06838">
    <property type="entry name" value="Met_gamma_lyase"/>
    <property type="match status" value="1"/>
</dbReference>
<evidence type="ECO:0000313" key="1">
    <source>
        <dbReference type="EMBL" id="HIR40081.1"/>
    </source>
</evidence>
<dbReference type="InterPro" id="IPR015424">
    <property type="entry name" value="PyrdxlP-dep_Trfase"/>
</dbReference>
<gene>
    <name evidence="1" type="ORF">IAB90_06860</name>
</gene>
<dbReference type="Gene3D" id="3.90.1150.60">
    <property type="entry name" value="Methioning gamme-lyase, C-terminal domain"/>
    <property type="match status" value="1"/>
</dbReference>
<sequence length="407" mass="44456">MAENFDKEKYIQECEDKLADKFREIDRIALFNQSKVCEAFAENRIAARHFAGTAGYGYGDEGRDCLGKVFAQAFGAEDGTVSPHILSGTHALTVALFGLLRPGDTLFCISGMPYDTIRGVIYGDGNGSLKDFGIKFRCCDLVGDKFDYPAIKMGLAEAKVVYIQRSRGYELRDAFSIDEIAEVCAFVRENGFTGCIFVDNCYGEFVETKEPTEVGADLIVGSLIKNPGGGLAQTGGYICGKAEYIDMIGKRLTAPSIGTEVGSHALGYQYYYQGFFMAPHTVAQALKCSLLIGEAMAGLGYKNYPPTDELPHDITRAIEFGDADKMVNFIREVQYASPVDGYVTCEPWDMPGYDDKIIMAAGTFVSGASIELSADGPVKPPYIAYFQGGLTYEHGKYALMKILDKLV</sequence>
<dbReference type="InterPro" id="IPR009651">
    <property type="entry name" value="Met_g_lyase_put"/>
</dbReference>
<reference evidence="1" key="1">
    <citation type="submission" date="2020-10" db="EMBL/GenBank/DDBJ databases">
        <authorList>
            <person name="Gilroy R."/>
        </authorList>
    </citation>
    <scope>NUCLEOTIDE SEQUENCE</scope>
    <source>
        <strain evidence="1">ChiW25-3613</strain>
    </source>
</reference>